<dbReference type="EMBL" id="JAAPAO010000140">
    <property type="protein sequence ID" value="KAF4671213.1"/>
    <property type="molecule type" value="Genomic_DNA"/>
</dbReference>
<sequence length="308" mass="33592">MRFITSLVPEHGCDVSSAAEQIRTFGTPYASVEEEYGITTTDDSCLSGCTAMRLCCNIHCNGLPHVETVAHCLGGTQYEPLLRQGGKGKERKIGVCDCLPHGTFETAILVRPDVVRLADSTDTYPAGVAEDLVVCKRALLDAVRRLDLPLGIEASSISLVVSVQEGTRPVKGDWSDWPYLTTDAVKAIMEGELREANGRSLKINHFRTNLPSIERMDSGGGMWNHCLMFGIDSERRTSWLDNNCLVAAESEGSSTRRLKDAHRFTVGEAFCIPEGLSEGVYKLLCVVAPLQLDASFATPLLFEYDAAS</sequence>
<evidence type="ECO:0000313" key="2">
    <source>
        <dbReference type="Proteomes" id="UP000591131"/>
    </source>
</evidence>
<gene>
    <name evidence="1" type="ORF">FOL47_001659</name>
</gene>
<name>A0A7J6MI51_PERCH</name>
<accession>A0A7J6MI51</accession>
<dbReference type="OrthoDB" id="439219at2759"/>
<dbReference type="Proteomes" id="UP000591131">
    <property type="component" value="Unassembled WGS sequence"/>
</dbReference>
<reference evidence="1 2" key="1">
    <citation type="submission" date="2020-04" db="EMBL/GenBank/DDBJ databases">
        <title>Perkinsus chesapeaki whole genome sequence.</title>
        <authorList>
            <person name="Bogema D.R."/>
        </authorList>
    </citation>
    <scope>NUCLEOTIDE SEQUENCE [LARGE SCALE GENOMIC DNA]</scope>
    <source>
        <strain evidence="1">ATCC PRA-425</strain>
    </source>
</reference>
<keyword evidence="2" id="KW-1185">Reference proteome</keyword>
<dbReference type="AlphaFoldDB" id="A0A7J6MI51"/>
<evidence type="ECO:0000313" key="1">
    <source>
        <dbReference type="EMBL" id="KAF4671213.1"/>
    </source>
</evidence>
<proteinExistence type="predicted"/>
<comment type="caution">
    <text evidence="1">The sequence shown here is derived from an EMBL/GenBank/DDBJ whole genome shotgun (WGS) entry which is preliminary data.</text>
</comment>
<organism evidence="1 2">
    <name type="scientific">Perkinsus chesapeaki</name>
    <name type="common">Clam parasite</name>
    <name type="synonym">Perkinsus andrewsi</name>
    <dbReference type="NCBI Taxonomy" id="330153"/>
    <lineage>
        <taxon>Eukaryota</taxon>
        <taxon>Sar</taxon>
        <taxon>Alveolata</taxon>
        <taxon>Perkinsozoa</taxon>
        <taxon>Perkinsea</taxon>
        <taxon>Perkinsida</taxon>
        <taxon>Perkinsidae</taxon>
        <taxon>Perkinsus</taxon>
    </lineage>
</organism>
<protein>
    <submittedName>
        <fullName evidence="1">Uncharacterized protein</fullName>
    </submittedName>
</protein>